<dbReference type="InterPro" id="IPR029024">
    <property type="entry name" value="TerB-like"/>
</dbReference>
<name>A0ABX0G5D9_9RHOB</name>
<dbReference type="Proteomes" id="UP001515660">
    <property type="component" value="Unassembled WGS sequence"/>
</dbReference>
<organism evidence="1 2">
    <name type="scientific">Rhodobacter calidifons</name>
    <dbReference type="NCBI Taxonomy" id="2715277"/>
    <lineage>
        <taxon>Bacteria</taxon>
        <taxon>Pseudomonadati</taxon>
        <taxon>Pseudomonadota</taxon>
        <taxon>Alphaproteobacteria</taxon>
        <taxon>Rhodobacterales</taxon>
        <taxon>Rhodobacter group</taxon>
        <taxon>Rhodobacter</taxon>
    </lineage>
</organism>
<dbReference type="EMBL" id="JAANHS010000003">
    <property type="protein sequence ID" value="NHB76064.1"/>
    <property type="molecule type" value="Genomic_DNA"/>
</dbReference>
<protein>
    <submittedName>
        <fullName evidence="1">Tellurite resistance TerB family protein</fullName>
    </submittedName>
</protein>
<dbReference type="RefSeq" id="WP_166402106.1">
    <property type="nucleotide sequence ID" value="NZ_JAANHS010000003.1"/>
</dbReference>
<accession>A0ABX0G5D9</accession>
<keyword evidence="2" id="KW-1185">Reference proteome</keyword>
<gene>
    <name evidence="1" type="ORF">G8O29_04810</name>
</gene>
<dbReference type="Gene3D" id="1.10.3680.10">
    <property type="entry name" value="TerB-like"/>
    <property type="match status" value="1"/>
</dbReference>
<proteinExistence type="predicted"/>
<evidence type="ECO:0000313" key="2">
    <source>
        <dbReference type="Proteomes" id="UP001515660"/>
    </source>
</evidence>
<evidence type="ECO:0000313" key="1">
    <source>
        <dbReference type="EMBL" id="NHB76064.1"/>
    </source>
</evidence>
<dbReference type="InterPro" id="IPR007486">
    <property type="entry name" value="YebE"/>
</dbReference>
<dbReference type="Pfam" id="PF04391">
    <property type="entry name" value="DUF533"/>
    <property type="match status" value="1"/>
</dbReference>
<comment type="caution">
    <text evidence="1">The sequence shown here is derived from an EMBL/GenBank/DDBJ whole genome shotgun (WGS) entry which is preliminary data.</text>
</comment>
<reference evidence="1 2" key="1">
    <citation type="journal article" date="2022" name="Microorganisms">
        <title>Genome Sequence and Characterization of a Xanthorhodopsin-Containing, Aerobic Anoxygenic Phototrophic Rhodobacter Species, Isolated from Mesophilic Conditions at Yellowstone National Park.</title>
        <authorList>
            <person name="Kyndt J.A."/>
            <person name="Robertson S."/>
            <person name="Shoffstall I.B."/>
            <person name="Ramaley R.F."/>
            <person name="Meyer T.E."/>
        </authorList>
    </citation>
    <scope>NUCLEOTIDE SEQUENCE [LARGE SCALE GENOMIC DNA]</scope>
    <source>
        <strain evidence="1 2">M37P</strain>
    </source>
</reference>
<sequence>MLNAKSLLDDLMGALNQLTGGQGAKGLTDKAKETWNNQSTLGKGAIAGGLLGVLLTSGGRRMLGTGLKIGGMAAIGALAYKAYEDWKAGRSGDPAAALPSPEGTAFLPSDPTAADDLATHLLQAMVAAAKADGHVTPDERARIDGQLRNLGLGEEAEALIAAELDAPLDAARIAALAQSEAEAIQLYAVSLLAVDPDTEAEKAYLASLASALRLDPGLVDRLHAETARL</sequence>
<dbReference type="CDD" id="cd07178">
    <property type="entry name" value="terB_like_YebE"/>
    <property type="match status" value="1"/>
</dbReference>
<dbReference type="SUPFAM" id="SSF158682">
    <property type="entry name" value="TerB-like"/>
    <property type="match status" value="1"/>
</dbReference>